<keyword evidence="4" id="KW-1185">Reference proteome</keyword>
<keyword evidence="2" id="KW-0732">Signal</keyword>
<dbReference type="AlphaFoldDB" id="A0A3E1Y4Y0"/>
<sequence>MKKIIPVLALACLFSQFVNAQIEKFQKIGLGYAAPVPTNILHIIDSTTLIPSSSATYAVNINQSGVSLTMGADPNYSYIQSFNSKPLHINRVGNNTLINAYGGLVGVGTATPYFPFHIYTTVGGSGIGVQSTSALSVNSGGFIRLYNSGIPSAANLRLGGVVFGGNAPGTTNYYTGAQIEAVSSAAWTEGAAHPSALRFMTTGTTSGNPSERMRITEEGNVGINTTDTKGYKFAVNGNAIFSRVTVKNYASWPDYVFNSDYKLPSLESVSGFIQHHKHLPDMPSAAEVDNHGIDVGEMNARLLKKVEELTLYMIELNEQNKELRKEVQELKAKSN</sequence>
<gene>
    <name evidence="3" type="ORF">DVR12_21795</name>
</gene>
<dbReference type="EMBL" id="QPMM01000012">
    <property type="protein sequence ID" value="RFS19734.1"/>
    <property type="molecule type" value="Genomic_DNA"/>
</dbReference>
<evidence type="ECO:0000313" key="3">
    <source>
        <dbReference type="EMBL" id="RFS19734.1"/>
    </source>
</evidence>
<evidence type="ECO:0000313" key="4">
    <source>
        <dbReference type="Proteomes" id="UP000260644"/>
    </source>
</evidence>
<feature type="chain" id="PRO_5017750022" description="BZIP transcription factor" evidence="2">
    <location>
        <begin position="21"/>
        <end position="335"/>
    </location>
</feature>
<reference evidence="3 4" key="1">
    <citation type="submission" date="2018-07" db="EMBL/GenBank/DDBJ databases">
        <title>Chitinophaga K2CV101002-2 sp. nov., isolated from a monsoon evergreen broad-leaved forest soil.</title>
        <authorList>
            <person name="Lv Y."/>
        </authorList>
    </citation>
    <scope>NUCLEOTIDE SEQUENCE [LARGE SCALE GENOMIC DNA]</scope>
    <source>
        <strain evidence="3 4">GDMCC 1.1288</strain>
    </source>
</reference>
<dbReference type="OrthoDB" id="9793307at2"/>
<protein>
    <recommendedName>
        <fullName evidence="5">BZIP transcription factor</fullName>
    </recommendedName>
</protein>
<feature type="signal peptide" evidence="2">
    <location>
        <begin position="1"/>
        <end position="20"/>
    </location>
</feature>
<proteinExistence type="predicted"/>
<dbReference type="Proteomes" id="UP000260644">
    <property type="component" value="Unassembled WGS sequence"/>
</dbReference>
<accession>A0A3E1Y4Y0</accession>
<name>A0A3E1Y4Y0_9BACT</name>
<feature type="coiled-coil region" evidence="1">
    <location>
        <begin position="299"/>
        <end position="333"/>
    </location>
</feature>
<dbReference type="RefSeq" id="WP_116977922.1">
    <property type="nucleotide sequence ID" value="NZ_QPMM01000012.1"/>
</dbReference>
<evidence type="ECO:0000256" key="1">
    <source>
        <dbReference type="SAM" id="Coils"/>
    </source>
</evidence>
<comment type="caution">
    <text evidence="3">The sequence shown here is derived from an EMBL/GenBank/DDBJ whole genome shotgun (WGS) entry which is preliminary data.</text>
</comment>
<evidence type="ECO:0008006" key="5">
    <source>
        <dbReference type="Google" id="ProtNLM"/>
    </source>
</evidence>
<organism evidence="3 4">
    <name type="scientific">Chitinophaga silvatica</name>
    <dbReference type="NCBI Taxonomy" id="2282649"/>
    <lineage>
        <taxon>Bacteria</taxon>
        <taxon>Pseudomonadati</taxon>
        <taxon>Bacteroidota</taxon>
        <taxon>Chitinophagia</taxon>
        <taxon>Chitinophagales</taxon>
        <taxon>Chitinophagaceae</taxon>
        <taxon>Chitinophaga</taxon>
    </lineage>
</organism>
<evidence type="ECO:0000256" key="2">
    <source>
        <dbReference type="SAM" id="SignalP"/>
    </source>
</evidence>
<keyword evidence="1" id="KW-0175">Coiled coil</keyword>